<evidence type="ECO:0000313" key="2">
    <source>
        <dbReference type="Proteomes" id="UP001304461"/>
    </source>
</evidence>
<gene>
    <name evidence="1" type="ORF">VB738_00925</name>
</gene>
<name>A0ABU5RPX3_9CYAN</name>
<evidence type="ECO:0008006" key="3">
    <source>
        <dbReference type="Google" id="ProtNLM"/>
    </source>
</evidence>
<dbReference type="SUPFAM" id="SSF52540">
    <property type="entry name" value="P-loop containing nucleoside triphosphate hydrolases"/>
    <property type="match status" value="1"/>
</dbReference>
<organism evidence="1 2">
    <name type="scientific">Cyanobium gracile UHCC 0139</name>
    <dbReference type="NCBI Taxonomy" id="3110308"/>
    <lineage>
        <taxon>Bacteria</taxon>
        <taxon>Bacillati</taxon>
        <taxon>Cyanobacteriota</taxon>
        <taxon>Cyanophyceae</taxon>
        <taxon>Synechococcales</taxon>
        <taxon>Prochlorococcaceae</taxon>
        <taxon>Cyanobium</taxon>
    </lineage>
</organism>
<sequence>MLILSVAAPRTGSSRFGQLLQSMQSEFVCEPFHPQASIHCAEGPSGLRFYDKKPYILSDFGREMAADPLIKGLLPSRVLRMQAAPRRSASYLHQISHRLKKKESLRPARLLSVLLEKAGAAIGPAYNLFREPRIARRVCELLDAREDTYTLELFPNHLAPECHDDLCRTYPFILHQRALIDSYISLIKTDSRRWNRVNTTGYSVRICPESFVTYCRSISDYYLRSLQAGSDPGKPCAAATQASPPRRCVINYEDWCDHPNHEQGGRVHQLLEQKGFAHVYQKPEAAGSSDALNRQDQASDWSDKVTNAAEVIDALEQRSLQGLLGARPLDIPALGVPLQP</sequence>
<keyword evidence="2" id="KW-1185">Reference proteome</keyword>
<dbReference type="RefSeq" id="WP_323303944.1">
    <property type="nucleotide sequence ID" value="NZ_JAYGHX010000001.1"/>
</dbReference>
<protein>
    <recommendedName>
        <fullName evidence="3">Sulfotransferase family protein</fullName>
    </recommendedName>
</protein>
<proteinExistence type="predicted"/>
<reference evidence="1 2" key="1">
    <citation type="submission" date="2023-12" db="EMBL/GenBank/DDBJ databases">
        <title>Baltic Sea Cyanobacteria.</title>
        <authorList>
            <person name="Delbaje E."/>
            <person name="Fewer D.P."/>
            <person name="Shishido T.K."/>
        </authorList>
    </citation>
    <scope>NUCLEOTIDE SEQUENCE [LARGE SCALE GENOMIC DNA]</scope>
    <source>
        <strain evidence="1 2">UHCC 0139</strain>
    </source>
</reference>
<dbReference type="Proteomes" id="UP001304461">
    <property type="component" value="Unassembled WGS sequence"/>
</dbReference>
<evidence type="ECO:0000313" key="1">
    <source>
        <dbReference type="EMBL" id="MEA5389811.1"/>
    </source>
</evidence>
<dbReference type="InterPro" id="IPR027417">
    <property type="entry name" value="P-loop_NTPase"/>
</dbReference>
<accession>A0ABU5RPX3</accession>
<dbReference type="EMBL" id="JAYGHX010000001">
    <property type="protein sequence ID" value="MEA5389811.1"/>
    <property type="molecule type" value="Genomic_DNA"/>
</dbReference>
<comment type="caution">
    <text evidence="1">The sequence shown here is derived from an EMBL/GenBank/DDBJ whole genome shotgun (WGS) entry which is preliminary data.</text>
</comment>